<organism evidence="1">
    <name type="scientific">uncultured Prevotella sp</name>
    <dbReference type="NCBI Taxonomy" id="159272"/>
    <lineage>
        <taxon>Bacteria</taxon>
        <taxon>Pseudomonadati</taxon>
        <taxon>Bacteroidota</taxon>
        <taxon>Bacteroidia</taxon>
        <taxon>Bacteroidales</taxon>
        <taxon>Prevotellaceae</taxon>
        <taxon>Prevotella</taxon>
        <taxon>environmental samples</taxon>
    </lineage>
</organism>
<dbReference type="AlphaFoldDB" id="A0A060CS54"/>
<reference evidence="1" key="1">
    <citation type="journal article" date="2013" name="Environ. Microbiol.">
        <title>Seasonally variable intestinal metagenomes of the red palm weevil (Rhynchophorus ferrugineus).</title>
        <authorList>
            <person name="Jia S."/>
            <person name="Zhang X."/>
            <person name="Zhang G."/>
            <person name="Yin A."/>
            <person name="Zhang S."/>
            <person name="Li F."/>
            <person name="Wang L."/>
            <person name="Zhao D."/>
            <person name="Yun Q."/>
            <person name="Tala"/>
            <person name="Wang J."/>
            <person name="Sun G."/>
            <person name="Baabdullah M."/>
            <person name="Yu X."/>
            <person name="Hu S."/>
            <person name="Al-Mssallem I.S."/>
            <person name="Yu J."/>
        </authorList>
    </citation>
    <scope>NUCLEOTIDE SEQUENCE</scope>
</reference>
<dbReference type="Gene3D" id="3.40.50.2000">
    <property type="entry name" value="Glycogen Phosphorylase B"/>
    <property type="match status" value="1"/>
</dbReference>
<proteinExistence type="predicted"/>
<protein>
    <submittedName>
        <fullName evidence="1">CAZy families GT9 protein</fullName>
    </submittedName>
</protein>
<accession>A0A060CS54</accession>
<evidence type="ECO:0000313" key="1">
    <source>
        <dbReference type="EMBL" id="AIA95806.1"/>
    </source>
</evidence>
<sequence>MVSMDSANMHLASLTGTRVLSIWGNTHPYMGFLGYGQSMDDVIQDESFYRSPKFRFWKRKKLETENQLFSEYFRGNDF</sequence>
<dbReference type="EMBL" id="KF128441">
    <property type="protein sequence ID" value="AIA95806.1"/>
    <property type="molecule type" value="Genomic_DNA"/>
</dbReference>
<dbReference type="SUPFAM" id="SSF53756">
    <property type="entry name" value="UDP-Glycosyltransferase/glycogen phosphorylase"/>
    <property type="match status" value="1"/>
</dbReference>
<name>A0A060CS54_9BACT</name>